<dbReference type="EMBL" id="JABRWO010000008">
    <property type="protein sequence ID" value="MBA2115919.1"/>
    <property type="molecule type" value="Genomic_DNA"/>
</dbReference>
<reference evidence="3 4" key="1">
    <citation type="submission" date="2020-05" db="EMBL/GenBank/DDBJ databases">
        <title>Bremerella alba sp. nov., a novel planctomycete isolated from the surface of the macroalga Fucus spiralis.</title>
        <authorList>
            <person name="Godinho O."/>
            <person name="Botelho R."/>
            <person name="Albuquerque L."/>
            <person name="Wiegand S."/>
            <person name="Da Costa M.S."/>
            <person name="Lobo-Da-Cunha A."/>
            <person name="Jogler C."/>
            <person name="Lage O.M."/>
        </authorList>
    </citation>
    <scope>NUCLEOTIDE SEQUENCE [LARGE SCALE GENOMIC DNA]</scope>
    <source>
        <strain evidence="3 4">FF15</strain>
    </source>
</reference>
<dbReference type="Pfam" id="PF07596">
    <property type="entry name" value="SBP_bac_10"/>
    <property type="match status" value="1"/>
</dbReference>
<gene>
    <name evidence="3" type="ORF">HOV93_31060</name>
</gene>
<evidence type="ECO:0000313" key="4">
    <source>
        <dbReference type="Proteomes" id="UP000551616"/>
    </source>
</evidence>
<keyword evidence="1" id="KW-0812">Transmembrane</keyword>
<dbReference type="AlphaFoldDB" id="A0A7V8V6L0"/>
<dbReference type="PROSITE" id="PS00409">
    <property type="entry name" value="PROKAR_NTER_METHYL"/>
    <property type="match status" value="1"/>
</dbReference>
<dbReference type="PANTHER" id="PTHR30093:SF2">
    <property type="entry name" value="TYPE II SECRETION SYSTEM PROTEIN H"/>
    <property type="match status" value="1"/>
</dbReference>
<dbReference type="RefSeq" id="WP_261358610.1">
    <property type="nucleotide sequence ID" value="NZ_JABRWO010000008.1"/>
</dbReference>
<evidence type="ECO:0000256" key="1">
    <source>
        <dbReference type="SAM" id="Phobius"/>
    </source>
</evidence>
<dbReference type="InterPro" id="IPR027558">
    <property type="entry name" value="Pre_pil_HX9DG_C"/>
</dbReference>
<protein>
    <recommendedName>
        <fullName evidence="2">DUF1559 domain-containing protein</fullName>
    </recommendedName>
</protein>
<keyword evidence="4" id="KW-1185">Reference proteome</keyword>
<sequence>MCAKLRGRSGFTLVELLVVIAIIGVLIALLLPAVQQAREAARRMQCQNNLKQMGLALLNYHDVFGQFPPGYIDTAPNSATSQDGGWSWQAQILPQLEQKGLFDQFDFESHPYGPASDPYSTFENVAGVATELSMFSCPSDPKPSHTSVFESSDTGYVETIATASYAGVIGAFTNNACDSFLNPHSAHNGLLGANTKRKIRDITDGLSNTTMVGEMTWMQSENQVLYGSIGRGGTANCGGNNVQHPPYRHLRSHRQKPNGATPSSAHTAFHSMHPGGVQFAFADGSVHFIAETIQHTGSSNSEPAADWGVYQRLGTINDGQVISGY</sequence>
<comment type="caution">
    <text evidence="3">The sequence shown here is derived from an EMBL/GenBank/DDBJ whole genome shotgun (WGS) entry which is preliminary data.</text>
</comment>
<dbReference type="NCBIfam" id="TIGR04294">
    <property type="entry name" value="pre_pil_HX9DG"/>
    <property type="match status" value="1"/>
</dbReference>
<proteinExistence type="predicted"/>
<dbReference type="InterPro" id="IPR012902">
    <property type="entry name" value="N_methyl_site"/>
</dbReference>
<keyword evidence="1" id="KW-1133">Transmembrane helix</keyword>
<evidence type="ECO:0000259" key="2">
    <source>
        <dbReference type="Pfam" id="PF07596"/>
    </source>
</evidence>
<name>A0A7V8V6L0_9BACT</name>
<dbReference type="InterPro" id="IPR011453">
    <property type="entry name" value="DUF1559"/>
</dbReference>
<keyword evidence="1" id="KW-0472">Membrane</keyword>
<dbReference type="Pfam" id="PF07963">
    <property type="entry name" value="N_methyl"/>
    <property type="match status" value="1"/>
</dbReference>
<feature type="domain" description="DUF1559" evidence="2">
    <location>
        <begin position="35"/>
        <end position="294"/>
    </location>
</feature>
<dbReference type="NCBIfam" id="TIGR02532">
    <property type="entry name" value="IV_pilin_GFxxxE"/>
    <property type="match status" value="1"/>
</dbReference>
<dbReference type="Gene3D" id="3.30.700.10">
    <property type="entry name" value="Glycoprotein, Type 4 Pilin"/>
    <property type="match status" value="1"/>
</dbReference>
<accession>A0A7V8V6L0</accession>
<dbReference type="PANTHER" id="PTHR30093">
    <property type="entry name" value="GENERAL SECRETION PATHWAY PROTEIN G"/>
    <property type="match status" value="1"/>
</dbReference>
<organism evidence="3 4">
    <name type="scientific">Bremerella alba</name>
    <dbReference type="NCBI Taxonomy" id="980252"/>
    <lineage>
        <taxon>Bacteria</taxon>
        <taxon>Pseudomonadati</taxon>
        <taxon>Planctomycetota</taxon>
        <taxon>Planctomycetia</taxon>
        <taxon>Pirellulales</taxon>
        <taxon>Pirellulaceae</taxon>
        <taxon>Bremerella</taxon>
    </lineage>
</organism>
<dbReference type="SUPFAM" id="SSF54523">
    <property type="entry name" value="Pili subunits"/>
    <property type="match status" value="1"/>
</dbReference>
<dbReference type="Proteomes" id="UP000551616">
    <property type="component" value="Unassembled WGS sequence"/>
</dbReference>
<feature type="transmembrane region" description="Helical" evidence="1">
    <location>
        <begin position="12"/>
        <end position="34"/>
    </location>
</feature>
<dbReference type="InterPro" id="IPR045584">
    <property type="entry name" value="Pilin-like"/>
</dbReference>
<evidence type="ECO:0000313" key="3">
    <source>
        <dbReference type="EMBL" id="MBA2115919.1"/>
    </source>
</evidence>